<dbReference type="EMBL" id="WHJG01000001">
    <property type="protein sequence ID" value="NHZ77691.1"/>
    <property type="molecule type" value="Genomic_DNA"/>
</dbReference>
<name>A0ABX0N5U3_9BURK</name>
<feature type="signal peptide" evidence="1">
    <location>
        <begin position="1"/>
        <end position="21"/>
    </location>
</feature>
<feature type="chain" id="PRO_5046599952" evidence="1">
    <location>
        <begin position="22"/>
        <end position="67"/>
    </location>
</feature>
<dbReference type="RefSeq" id="WP_167083923.1">
    <property type="nucleotide sequence ID" value="NZ_WHJG01000001.1"/>
</dbReference>
<comment type="caution">
    <text evidence="2">The sequence shown here is derived from an EMBL/GenBank/DDBJ whole genome shotgun (WGS) entry which is preliminary data.</text>
</comment>
<proteinExistence type="predicted"/>
<organism evidence="2 3">
    <name type="scientific">Massilia frigida</name>
    <dbReference type="NCBI Taxonomy" id="2609281"/>
    <lineage>
        <taxon>Bacteria</taxon>
        <taxon>Pseudomonadati</taxon>
        <taxon>Pseudomonadota</taxon>
        <taxon>Betaproteobacteria</taxon>
        <taxon>Burkholderiales</taxon>
        <taxon>Oxalobacteraceae</taxon>
        <taxon>Telluria group</taxon>
        <taxon>Massilia</taxon>
    </lineage>
</organism>
<accession>A0ABX0N5U3</accession>
<keyword evidence="1" id="KW-0732">Signal</keyword>
<evidence type="ECO:0000256" key="1">
    <source>
        <dbReference type="SAM" id="SignalP"/>
    </source>
</evidence>
<gene>
    <name evidence="2" type="ORF">F2P44_00020</name>
</gene>
<protein>
    <submittedName>
        <fullName evidence="2">Uncharacterized protein</fullName>
    </submittedName>
</protein>
<sequence length="67" mass="7406">MNNISRALIAMSLIWMTHAFATPIGKSPTGDVAEVSYAGFDIEIITGVPEHQIREYGCAYTISERNF</sequence>
<evidence type="ECO:0000313" key="2">
    <source>
        <dbReference type="EMBL" id="NHZ77691.1"/>
    </source>
</evidence>
<evidence type="ECO:0000313" key="3">
    <source>
        <dbReference type="Proteomes" id="UP000621455"/>
    </source>
</evidence>
<reference evidence="2 3" key="1">
    <citation type="submission" date="2019-10" db="EMBL/GenBank/DDBJ databases">
        <title>Taxonomy of Antarctic Massilia spp.: description of Massilia rubra sp. nov., Massilia aquatica sp. nov., Massilia mucilaginosa sp. nov., Massilia frigida sp. nov. isolated from streams, lakes and regoliths.</title>
        <authorList>
            <person name="Holochova P."/>
            <person name="Sedlacek I."/>
            <person name="Kralova S."/>
            <person name="Maslanova I."/>
            <person name="Busse H.-J."/>
            <person name="Stankova E."/>
            <person name="Vrbovska V."/>
            <person name="Kovarovic V."/>
            <person name="Bartak M."/>
            <person name="Svec P."/>
            <person name="Pantucek R."/>
        </authorList>
    </citation>
    <scope>NUCLEOTIDE SEQUENCE [LARGE SCALE GENOMIC DNA]</scope>
    <source>
        <strain evidence="2 3">CCM 8695</strain>
    </source>
</reference>
<keyword evidence="3" id="KW-1185">Reference proteome</keyword>
<dbReference type="Proteomes" id="UP000621455">
    <property type="component" value="Unassembled WGS sequence"/>
</dbReference>